<evidence type="ECO:0000313" key="2">
    <source>
        <dbReference type="Proteomes" id="UP000724874"/>
    </source>
</evidence>
<feature type="non-terminal residue" evidence="1">
    <location>
        <position position="60"/>
    </location>
</feature>
<accession>A0A9P5NBY5</accession>
<dbReference type="Proteomes" id="UP000724874">
    <property type="component" value="Unassembled WGS sequence"/>
</dbReference>
<dbReference type="AlphaFoldDB" id="A0A9P5NBY5"/>
<reference evidence="1" key="1">
    <citation type="submission" date="2020-11" db="EMBL/GenBank/DDBJ databases">
        <authorList>
            <consortium name="DOE Joint Genome Institute"/>
            <person name="Ahrendt S."/>
            <person name="Riley R."/>
            <person name="Andreopoulos W."/>
            <person name="LaButti K."/>
            <person name="Pangilinan J."/>
            <person name="Ruiz-duenas F.J."/>
            <person name="Barrasa J.M."/>
            <person name="Sanchez-Garcia M."/>
            <person name="Camarero S."/>
            <person name="Miyauchi S."/>
            <person name="Serrano A."/>
            <person name="Linde D."/>
            <person name="Babiker R."/>
            <person name="Drula E."/>
            <person name="Ayuso-Fernandez I."/>
            <person name="Pacheco R."/>
            <person name="Padilla G."/>
            <person name="Ferreira P."/>
            <person name="Barriuso J."/>
            <person name="Kellner H."/>
            <person name="Castanera R."/>
            <person name="Alfaro M."/>
            <person name="Ramirez L."/>
            <person name="Pisabarro A.G."/>
            <person name="Kuo A."/>
            <person name="Tritt A."/>
            <person name="Lipzen A."/>
            <person name="He G."/>
            <person name="Yan M."/>
            <person name="Ng V."/>
            <person name="Cullen D."/>
            <person name="Martin F."/>
            <person name="Rosso M.-N."/>
            <person name="Henrissat B."/>
            <person name="Hibbett D."/>
            <person name="Martinez A.T."/>
            <person name="Grigoriev I.V."/>
        </authorList>
    </citation>
    <scope>NUCLEOTIDE SEQUENCE</scope>
    <source>
        <strain evidence="1">AH 44721</strain>
    </source>
</reference>
<organism evidence="1 2">
    <name type="scientific">Gymnopilus junonius</name>
    <name type="common">Spectacular rustgill mushroom</name>
    <name type="synonym">Gymnopilus spectabilis subsp. junonius</name>
    <dbReference type="NCBI Taxonomy" id="109634"/>
    <lineage>
        <taxon>Eukaryota</taxon>
        <taxon>Fungi</taxon>
        <taxon>Dikarya</taxon>
        <taxon>Basidiomycota</taxon>
        <taxon>Agaricomycotina</taxon>
        <taxon>Agaricomycetes</taxon>
        <taxon>Agaricomycetidae</taxon>
        <taxon>Agaricales</taxon>
        <taxon>Agaricineae</taxon>
        <taxon>Hymenogastraceae</taxon>
        <taxon>Gymnopilus</taxon>
    </lineage>
</organism>
<protein>
    <submittedName>
        <fullName evidence="1">Uncharacterized protein</fullName>
    </submittedName>
</protein>
<keyword evidence="2" id="KW-1185">Reference proteome</keyword>
<comment type="caution">
    <text evidence="1">The sequence shown here is derived from an EMBL/GenBank/DDBJ whole genome shotgun (WGS) entry which is preliminary data.</text>
</comment>
<dbReference type="EMBL" id="JADNYJ010000148">
    <property type="protein sequence ID" value="KAF8879524.1"/>
    <property type="molecule type" value="Genomic_DNA"/>
</dbReference>
<evidence type="ECO:0000313" key="1">
    <source>
        <dbReference type="EMBL" id="KAF8879524.1"/>
    </source>
</evidence>
<name>A0A9P5NBY5_GYMJU</name>
<proteinExistence type="predicted"/>
<gene>
    <name evidence="1" type="ORF">CPB84DRAFT_1687919</name>
</gene>
<sequence>MLDTVRSPTFFPYALTQVCPHWSAVLSSTPEFWTCVAIFIDTTQKHNSSDSTPNSHSHFQ</sequence>